<evidence type="ECO:0000256" key="2">
    <source>
        <dbReference type="ARBA" id="ARBA00022729"/>
    </source>
</evidence>
<feature type="domain" description="Leucine-binding protein" evidence="5">
    <location>
        <begin position="25"/>
        <end position="347"/>
    </location>
</feature>
<proteinExistence type="inferred from homology"/>
<dbReference type="Gene3D" id="3.40.50.2300">
    <property type="match status" value="2"/>
</dbReference>
<dbReference type="InterPro" id="IPR028081">
    <property type="entry name" value="Leu-bd"/>
</dbReference>
<feature type="signal peptide" evidence="4">
    <location>
        <begin position="1"/>
        <end position="24"/>
    </location>
</feature>
<sequence>MKRYQKLLLSAAMLVPLVCGGARAEIVVGFITGLSGPVSSIGIPNAKGLQAGLEYQGEIDGEKIRIIQLDDTSDPSISTRNARKLVEQDQVDFLIGTSGAPQTVAMAVTAVELQVPMIAISPISPVAPGKDGPWVAQVPQPTSLLVQGIVDHMKASNVKTVAFIGFSDAFGDLMYNSLVQAAGAANIKVVADERYGRADTSVTAQVLRAVSTRPDAVMIGGTGTSGALPVLALKDRAYKGAVYGNHGMISTDFLRIAGSAANGIICPTGPVTVAEQLPESNPIRSVALAYRAAYEKVNGAPPSDGFSAYGFDGWIAFVDAAKRAKASGAQPRTPEFRKALREAIFNTREFVGTQGIYNFKPDNLNWVDERARVLIRIEDGKWKLLPPL</sequence>
<dbReference type="Proteomes" id="UP001429580">
    <property type="component" value="Unassembled WGS sequence"/>
</dbReference>
<dbReference type="RefSeq" id="WP_166953701.1">
    <property type="nucleotide sequence ID" value="NZ_JAASQI010000006.1"/>
</dbReference>
<feature type="chain" id="PRO_5047425647" evidence="4">
    <location>
        <begin position="25"/>
        <end position="388"/>
    </location>
</feature>
<organism evidence="6 7">
    <name type="scientific">Pseudochelatococcus lubricantis</name>
    <dbReference type="NCBI Taxonomy" id="1538102"/>
    <lineage>
        <taxon>Bacteria</taxon>
        <taxon>Pseudomonadati</taxon>
        <taxon>Pseudomonadota</taxon>
        <taxon>Alphaproteobacteria</taxon>
        <taxon>Hyphomicrobiales</taxon>
        <taxon>Chelatococcaceae</taxon>
        <taxon>Pseudochelatococcus</taxon>
    </lineage>
</organism>
<dbReference type="InterPro" id="IPR051010">
    <property type="entry name" value="BCAA_transport"/>
</dbReference>
<comment type="caution">
    <text evidence="6">The sequence shown here is derived from an EMBL/GenBank/DDBJ whole genome shotgun (WGS) entry which is preliminary data.</text>
</comment>
<name>A0ABX0V178_9HYPH</name>
<keyword evidence="2 4" id="KW-0732">Signal</keyword>
<gene>
    <name evidence="6" type="ORF">FHS82_002738</name>
</gene>
<evidence type="ECO:0000256" key="1">
    <source>
        <dbReference type="ARBA" id="ARBA00010062"/>
    </source>
</evidence>
<comment type="similarity">
    <text evidence="1">Belongs to the leucine-binding protein family.</text>
</comment>
<evidence type="ECO:0000256" key="4">
    <source>
        <dbReference type="SAM" id="SignalP"/>
    </source>
</evidence>
<keyword evidence="3" id="KW-0813">Transport</keyword>
<dbReference type="SUPFAM" id="SSF53822">
    <property type="entry name" value="Periplasmic binding protein-like I"/>
    <property type="match status" value="1"/>
</dbReference>
<keyword evidence="3" id="KW-0029">Amino-acid transport</keyword>
<dbReference type="CDD" id="cd06333">
    <property type="entry name" value="PBP1_ABC_RPA1789-like"/>
    <property type="match status" value="1"/>
</dbReference>
<reference evidence="6 7" key="1">
    <citation type="submission" date="2020-03" db="EMBL/GenBank/DDBJ databases">
        <title>Genomic Encyclopedia of Type Strains, Phase IV (KMG-IV): sequencing the most valuable type-strain genomes for metagenomic binning, comparative biology and taxonomic classification.</title>
        <authorList>
            <person name="Goeker M."/>
        </authorList>
    </citation>
    <scope>NUCLEOTIDE SEQUENCE [LARGE SCALE GENOMIC DNA]</scope>
    <source>
        <strain evidence="6 7">DSM 103870</strain>
    </source>
</reference>
<evidence type="ECO:0000313" key="7">
    <source>
        <dbReference type="Proteomes" id="UP001429580"/>
    </source>
</evidence>
<evidence type="ECO:0000259" key="5">
    <source>
        <dbReference type="Pfam" id="PF13458"/>
    </source>
</evidence>
<dbReference type="PANTHER" id="PTHR30483">
    <property type="entry name" value="LEUCINE-SPECIFIC-BINDING PROTEIN"/>
    <property type="match status" value="1"/>
</dbReference>
<accession>A0ABX0V178</accession>
<dbReference type="EMBL" id="JAASQI010000006">
    <property type="protein sequence ID" value="NIJ58883.1"/>
    <property type="molecule type" value="Genomic_DNA"/>
</dbReference>
<keyword evidence="7" id="KW-1185">Reference proteome</keyword>
<evidence type="ECO:0000313" key="6">
    <source>
        <dbReference type="EMBL" id="NIJ58883.1"/>
    </source>
</evidence>
<dbReference type="Pfam" id="PF13458">
    <property type="entry name" value="Peripla_BP_6"/>
    <property type="match status" value="1"/>
</dbReference>
<evidence type="ECO:0000256" key="3">
    <source>
        <dbReference type="ARBA" id="ARBA00022970"/>
    </source>
</evidence>
<dbReference type="PANTHER" id="PTHR30483:SF38">
    <property type="entry name" value="BLR7848 PROTEIN"/>
    <property type="match status" value="1"/>
</dbReference>
<protein>
    <submittedName>
        <fullName evidence="6">Branched-chain amino acid transport system substrate-binding protein</fullName>
    </submittedName>
</protein>
<dbReference type="InterPro" id="IPR028082">
    <property type="entry name" value="Peripla_BP_I"/>
</dbReference>